<evidence type="ECO:0000259" key="2">
    <source>
        <dbReference type="PROSITE" id="PS50878"/>
    </source>
</evidence>
<name>A0AAD9NLA0_RIDPI</name>
<sequence length="684" mass="80040">MKRGKASGPYKIPAEAIKADIETSKEILHDLLGKIWEQEEIPTEWKEGYLVKLPKKGDMQYCNNYRGIMLLSVPGKVLNRVILDRLKTGVDAKLRDHQAGFRKDRPCTDQIATLRIIVEQSTEWDSSMYINFVDYEKAFNSLDRRKLLQHYGIPNKLISLIRNSYEDMACRVIHAGQLTDSFMVKTGVRQGCLLSPFLFLLARHWIMKKTTKYRRNGIQWTPWSQLEELDFADDLALLSHSHQQMQEKTELLNTVSTQLGLNINRSKTRIMKANTKNNNPITMNGEPLEETDSFTYLGSTINKHGGTAEDVKARIQKARVAFIMLRKIWRAKQIKTNTKLRIFNSNVKAVLLYGSETWRSTQKTLKRIQTFINKCLRRILHLKWTDKISNTTLWKMTKQLPIENEIKKRKWRWIGHTLRKPPNTITRQAITWNPPGKRRRGRPRNTWQRDTEKETKEMGYTRREMEKMATDRKRWRSLVDGLCSQRANRHTVYRPNVGGSIEEYYRHTIYVPYMDSLIQSLESRFGESNTSYFQIFALHPGEMQQTERDEFKHIVSSVKEMYGMDNLVEEALAWYDVQKHKPLDDNSLSMIELVKQTTICPAVRKAILIALTLPATSCTGERYISTLRRVKNWLRSTMSDTRLSGLCMLSVHRNKVNSQKTELMNRVIDNFGREPRRLQFLFQV</sequence>
<dbReference type="InterPro" id="IPR045609">
    <property type="entry name" value="DUF6451"/>
</dbReference>
<dbReference type="PANTHER" id="PTHR47027">
    <property type="entry name" value="REVERSE TRANSCRIPTASE DOMAIN-CONTAINING PROTEIN"/>
    <property type="match status" value="1"/>
</dbReference>
<keyword evidence="4" id="KW-1185">Reference proteome</keyword>
<protein>
    <recommendedName>
        <fullName evidence="2">Reverse transcriptase domain-containing protein</fullName>
    </recommendedName>
</protein>
<gene>
    <name evidence="3" type="ORF">NP493_1078g00016</name>
</gene>
<evidence type="ECO:0000313" key="4">
    <source>
        <dbReference type="Proteomes" id="UP001209878"/>
    </source>
</evidence>
<organism evidence="3 4">
    <name type="scientific">Ridgeia piscesae</name>
    <name type="common">Tubeworm</name>
    <dbReference type="NCBI Taxonomy" id="27915"/>
    <lineage>
        <taxon>Eukaryota</taxon>
        <taxon>Metazoa</taxon>
        <taxon>Spiralia</taxon>
        <taxon>Lophotrochozoa</taxon>
        <taxon>Annelida</taxon>
        <taxon>Polychaeta</taxon>
        <taxon>Sedentaria</taxon>
        <taxon>Canalipalpata</taxon>
        <taxon>Sabellida</taxon>
        <taxon>Siboglinidae</taxon>
        <taxon>Ridgeia</taxon>
    </lineage>
</organism>
<dbReference type="CDD" id="cd01650">
    <property type="entry name" value="RT_nLTR_like"/>
    <property type="match status" value="1"/>
</dbReference>
<dbReference type="InterPro" id="IPR043502">
    <property type="entry name" value="DNA/RNA_pol_sf"/>
</dbReference>
<evidence type="ECO:0000256" key="1">
    <source>
        <dbReference type="SAM" id="MobiDB-lite"/>
    </source>
</evidence>
<dbReference type="AlphaFoldDB" id="A0AAD9NLA0"/>
<dbReference type="Pfam" id="PF20049">
    <property type="entry name" value="DUF6451"/>
    <property type="match status" value="1"/>
</dbReference>
<dbReference type="InterPro" id="IPR008906">
    <property type="entry name" value="HATC_C_dom"/>
</dbReference>
<dbReference type="Pfam" id="PF05699">
    <property type="entry name" value="Dimer_Tnp_hAT"/>
    <property type="match status" value="1"/>
</dbReference>
<comment type="caution">
    <text evidence="3">The sequence shown here is derived from an EMBL/GenBank/DDBJ whole genome shotgun (WGS) entry which is preliminary data.</text>
</comment>
<dbReference type="InterPro" id="IPR000477">
    <property type="entry name" value="RT_dom"/>
</dbReference>
<dbReference type="PANTHER" id="PTHR47027:SF25">
    <property type="entry name" value="REVERSE TRANSCRIPTASE DOMAIN-CONTAINING PROTEIN"/>
    <property type="match status" value="1"/>
</dbReference>
<dbReference type="GO" id="GO:0046983">
    <property type="term" value="F:protein dimerization activity"/>
    <property type="evidence" value="ECO:0007669"/>
    <property type="project" value="InterPro"/>
</dbReference>
<dbReference type="Proteomes" id="UP001209878">
    <property type="component" value="Unassembled WGS sequence"/>
</dbReference>
<dbReference type="PROSITE" id="PS50878">
    <property type="entry name" value="RT_POL"/>
    <property type="match status" value="1"/>
</dbReference>
<accession>A0AAD9NLA0</accession>
<feature type="region of interest" description="Disordered" evidence="1">
    <location>
        <begin position="433"/>
        <end position="454"/>
    </location>
</feature>
<feature type="domain" description="Reverse transcriptase" evidence="2">
    <location>
        <begin position="34"/>
        <end position="301"/>
    </location>
</feature>
<dbReference type="Pfam" id="PF00078">
    <property type="entry name" value="RVT_1"/>
    <property type="match status" value="1"/>
</dbReference>
<reference evidence="3" key="1">
    <citation type="journal article" date="2023" name="Mol. Biol. Evol.">
        <title>Third-Generation Sequencing Reveals the Adaptive Role of the Epigenome in Three Deep-Sea Polychaetes.</title>
        <authorList>
            <person name="Perez M."/>
            <person name="Aroh O."/>
            <person name="Sun Y."/>
            <person name="Lan Y."/>
            <person name="Juniper S.K."/>
            <person name="Young C.R."/>
            <person name="Angers B."/>
            <person name="Qian P.Y."/>
        </authorList>
    </citation>
    <scope>NUCLEOTIDE SEQUENCE</scope>
    <source>
        <strain evidence="3">R07B-5</strain>
    </source>
</reference>
<proteinExistence type="predicted"/>
<dbReference type="SUPFAM" id="SSF56672">
    <property type="entry name" value="DNA/RNA polymerases"/>
    <property type="match status" value="1"/>
</dbReference>
<evidence type="ECO:0000313" key="3">
    <source>
        <dbReference type="EMBL" id="KAK2171324.1"/>
    </source>
</evidence>
<dbReference type="EMBL" id="JAODUO010001077">
    <property type="protein sequence ID" value="KAK2171324.1"/>
    <property type="molecule type" value="Genomic_DNA"/>
</dbReference>